<proteinExistence type="predicted"/>
<protein>
    <submittedName>
        <fullName evidence="2">Uncharacterized protein</fullName>
    </submittedName>
</protein>
<keyword evidence="3" id="KW-1185">Reference proteome</keyword>
<sequence>MRIQKIFIVLKFLLIRQLLAQNIELVCPRVSKSLDLTVNCIVKTISEFLEENALILFDDGTELELNATFQLKEDCEPIKPEVNESNAFLIMNEQFYENTTLNGFEIESRINGVVNVSILEVVECRQIKSCLNFILDTDQLANYKVYKTWLFNLTENLTSYKIEPFSIQKEMILVLNQTSSGKVQTVKSNFVSDYIINNDGNVNKAGNGLIKFRIKPITDFPKKKKRRFIMRFNASK</sequence>
<evidence type="ECO:0000256" key="1">
    <source>
        <dbReference type="SAM" id="SignalP"/>
    </source>
</evidence>
<feature type="non-terminal residue" evidence="2">
    <location>
        <position position="236"/>
    </location>
</feature>
<evidence type="ECO:0000313" key="3">
    <source>
        <dbReference type="Proteomes" id="UP000663879"/>
    </source>
</evidence>
<dbReference type="EMBL" id="CAJNOC010005917">
    <property type="protein sequence ID" value="CAF1065496.1"/>
    <property type="molecule type" value="Genomic_DNA"/>
</dbReference>
<reference evidence="2" key="1">
    <citation type="submission" date="2021-02" db="EMBL/GenBank/DDBJ databases">
        <authorList>
            <person name="Nowell W R."/>
        </authorList>
    </citation>
    <scope>NUCLEOTIDE SEQUENCE</scope>
    <source>
        <strain evidence="2">Ploen Becks lab</strain>
    </source>
</reference>
<keyword evidence="1" id="KW-0732">Signal</keyword>
<dbReference type="Proteomes" id="UP000663879">
    <property type="component" value="Unassembled WGS sequence"/>
</dbReference>
<name>A0A814LKM4_9BILA</name>
<dbReference type="OrthoDB" id="10222698at2759"/>
<feature type="signal peptide" evidence="1">
    <location>
        <begin position="1"/>
        <end position="20"/>
    </location>
</feature>
<comment type="caution">
    <text evidence="2">The sequence shown here is derived from an EMBL/GenBank/DDBJ whole genome shotgun (WGS) entry which is preliminary data.</text>
</comment>
<feature type="chain" id="PRO_5032802803" evidence="1">
    <location>
        <begin position="21"/>
        <end position="236"/>
    </location>
</feature>
<organism evidence="2 3">
    <name type="scientific">Brachionus calyciflorus</name>
    <dbReference type="NCBI Taxonomy" id="104777"/>
    <lineage>
        <taxon>Eukaryota</taxon>
        <taxon>Metazoa</taxon>
        <taxon>Spiralia</taxon>
        <taxon>Gnathifera</taxon>
        <taxon>Rotifera</taxon>
        <taxon>Eurotatoria</taxon>
        <taxon>Monogononta</taxon>
        <taxon>Pseudotrocha</taxon>
        <taxon>Ploima</taxon>
        <taxon>Brachionidae</taxon>
        <taxon>Brachionus</taxon>
    </lineage>
</organism>
<accession>A0A814LKM4</accession>
<dbReference type="AlphaFoldDB" id="A0A814LKM4"/>
<gene>
    <name evidence="2" type="ORF">OXX778_LOCUS19479</name>
</gene>
<evidence type="ECO:0000313" key="2">
    <source>
        <dbReference type="EMBL" id="CAF1065496.1"/>
    </source>
</evidence>